<dbReference type="AlphaFoldDB" id="A0A6J7USY0"/>
<dbReference type="Gene3D" id="3.30.70.100">
    <property type="match status" value="1"/>
</dbReference>
<evidence type="ECO:0000313" key="2">
    <source>
        <dbReference type="EMBL" id="CAB5067097.1"/>
    </source>
</evidence>
<evidence type="ECO:0000313" key="1">
    <source>
        <dbReference type="EMBL" id="CAB5026420.1"/>
    </source>
</evidence>
<proteinExistence type="predicted"/>
<sequence>MTRIADVDYYEPKPGQAMAMLGQFAEAKALMIKAGASEVVVAQSQGGTSPGTFVFQVQYESGATFGATVDGLTTNQAWMEFWARISENPTATLVRHEMFTGVDI</sequence>
<accession>A0A6J7USY0</accession>
<reference evidence="2" key="1">
    <citation type="submission" date="2020-05" db="EMBL/GenBank/DDBJ databases">
        <authorList>
            <person name="Chiriac C."/>
            <person name="Salcher M."/>
            <person name="Ghai R."/>
            <person name="Kavagutti S V."/>
        </authorList>
    </citation>
    <scope>NUCLEOTIDE SEQUENCE</scope>
</reference>
<gene>
    <name evidence="1" type="ORF">UFOPK4098_01179</name>
    <name evidence="2" type="ORF">UFOPK4347_01381</name>
</gene>
<protein>
    <submittedName>
        <fullName evidence="2">Unannotated protein</fullName>
    </submittedName>
</protein>
<organism evidence="2">
    <name type="scientific">freshwater metagenome</name>
    <dbReference type="NCBI Taxonomy" id="449393"/>
    <lineage>
        <taxon>unclassified sequences</taxon>
        <taxon>metagenomes</taxon>
        <taxon>ecological metagenomes</taxon>
    </lineage>
</organism>
<dbReference type="EMBL" id="CAFBPN010000074">
    <property type="protein sequence ID" value="CAB5026420.1"/>
    <property type="molecule type" value="Genomic_DNA"/>
</dbReference>
<dbReference type="EMBL" id="CAFBQU010000047">
    <property type="protein sequence ID" value="CAB5067097.1"/>
    <property type="molecule type" value="Genomic_DNA"/>
</dbReference>
<name>A0A6J7USY0_9ZZZZ</name>